<accession>A0A235EV40</accession>
<keyword evidence="1" id="KW-1133">Transmembrane helix</keyword>
<name>A0A235EV40_9RHOO</name>
<dbReference type="Proteomes" id="UP000215181">
    <property type="component" value="Unassembled WGS sequence"/>
</dbReference>
<keyword evidence="3" id="KW-1185">Reference proteome</keyword>
<comment type="caution">
    <text evidence="2">The sequence shown here is derived from an EMBL/GenBank/DDBJ whole genome shotgun (WGS) entry which is preliminary data.</text>
</comment>
<feature type="transmembrane region" description="Helical" evidence="1">
    <location>
        <begin position="37"/>
        <end position="61"/>
    </location>
</feature>
<reference evidence="2 3" key="1">
    <citation type="submission" date="2017-07" db="EMBL/GenBank/DDBJ databases">
        <title>Thauera sp. KNDSS-Mac4 genome sequence and assembly.</title>
        <authorList>
            <person name="Mayilraj S."/>
        </authorList>
    </citation>
    <scope>NUCLEOTIDE SEQUENCE [LARGE SCALE GENOMIC DNA]</scope>
    <source>
        <strain evidence="2 3">KNDSS-Mac4</strain>
    </source>
</reference>
<feature type="transmembrane region" description="Helical" evidence="1">
    <location>
        <begin position="67"/>
        <end position="89"/>
    </location>
</feature>
<dbReference type="AlphaFoldDB" id="A0A235EV40"/>
<keyword evidence="1" id="KW-0472">Membrane</keyword>
<gene>
    <name evidence="2" type="ORF">CGK74_15445</name>
</gene>
<proteinExistence type="predicted"/>
<keyword evidence="1" id="KW-0812">Transmembrane</keyword>
<evidence type="ECO:0000313" key="3">
    <source>
        <dbReference type="Proteomes" id="UP000215181"/>
    </source>
</evidence>
<evidence type="ECO:0000256" key="1">
    <source>
        <dbReference type="SAM" id="Phobius"/>
    </source>
</evidence>
<protein>
    <submittedName>
        <fullName evidence="2">Uncharacterized protein</fullName>
    </submittedName>
</protein>
<evidence type="ECO:0000313" key="2">
    <source>
        <dbReference type="EMBL" id="OYD52908.1"/>
    </source>
</evidence>
<sequence length="101" mass="10609">MVVVNETSNLPVDLARQGRARPVAYTLGTGSMTFFDLLFMPATVLGAVVGTAICGFVAYALHTWWPGAYSVTLGALLVGGGLLVGAIIGSRWDLPRDGKNQ</sequence>
<organism evidence="2 3">
    <name type="scientific">Thauera propionica</name>
    <dbReference type="NCBI Taxonomy" id="2019431"/>
    <lineage>
        <taxon>Bacteria</taxon>
        <taxon>Pseudomonadati</taxon>
        <taxon>Pseudomonadota</taxon>
        <taxon>Betaproteobacteria</taxon>
        <taxon>Rhodocyclales</taxon>
        <taxon>Zoogloeaceae</taxon>
        <taxon>Thauera</taxon>
    </lineage>
</organism>
<dbReference type="EMBL" id="NOIH01000025">
    <property type="protein sequence ID" value="OYD52908.1"/>
    <property type="molecule type" value="Genomic_DNA"/>
</dbReference>